<feature type="compositionally biased region" description="Polar residues" evidence="1">
    <location>
        <begin position="211"/>
        <end position="223"/>
    </location>
</feature>
<feature type="region of interest" description="Disordered" evidence="1">
    <location>
        <begin position="274"/>
        <end position="302"/>
    </location>
</feature>
<keyword evidence="3" id="KW-1185">Reference proteome</keyword>
<evidence type="ECO:0000256" key="1">
    <source>
        <dbReference type="SAM" id="MobiDB-lite"/>
    </source>
</evidence>
<accession>A0A6A5CCK6</accession>
<dbReference type="GeneID" id="68117548"/>
<feature type="region of interest" description="Disordered" evidence="1">
    <location>
        <begin position="187"/>
        <end position="229"/>
    </location>
</feature>
<protein>
    <submittedName>
        <fullName evidence="2">Uncharacterized protein</fullName>
    </submittedName>
</protein>
<dbReference type="RefSeq" id="XP_044567981.1">
    <property type="nucleotide sequence ID" value="XM_044700620.1"/>
</dbReference>
<evidence type="ECO:0000313" key="3">
    <source>
        <dbReference type="Proteomes" id="UP000444721"/>
    </source>
</evidence>
<feature type="compositionally biased region" description="Basic and acidic residues" evidence="1">
    <location>
        <begin position="15"/>
        <end position="26"/>
    </location>
</feature>
<evidence type="ECO:0000313" key="2">
    <source>
        <dbReference type="EMBL" id="KAF0983268.1"/>
    </source>
</evidence>
<gene>
    <name evidence="2" type="ORF">FDP41_010333</name>
</gene>
<organism evidence="2 3">
    <name type="scientific">Naegleria fowleri</name>
    <name type="common">Brain eating amoeba</name>
    <dbReference type="NCBI Taxonomy" id="5763"/>
    <lineage>
        <taxon>Eukaryota</taxon>
        <taxon>Discoba</taxon>
        <taxon>Heterolobosea</taxon>
        <taxon>Tetramitia</taxon>
        <taxon>Eutetramitia</taxon>
        <taxon>Vahlkampfiidae</taxon>
        <taxon>Naegleria</taxon>
    </lineage>
</organism>
<feature type="region of interest" description="Disordered" evidence="1">
    <location>
        <begin position="1"/>
        <end position="27"/>
    </location>
</feature>
<dbReference type="EMBL" id="VFQX01000006">
    <property type="protein sequence ID" value="KAF0983268.1"/>
    <property type="molecule type" value="Genomic_DNA"/>
</dbReference>
<dbReference type="OrthoDB" id="10265888at2759"/>
<feature type="region of interest" description="Disordered" evidence="1">
    <location>
        <begin position="45"/>
        <end position="110"/>
    </location>
</feature>
<dbReference type="VEuPathDB" id="AmoebaDB:NfTy_011390"/>
<dbReference type="Proteomes" id="UP000444721">
    <property type="component" value="Unassembled WGS sequence"/>
</dbReference>
<feature type="compositionally biased region" description="Low complexity" evidence="1">
    <location>
        <begin position="187"/>
        <end position="207"/>
    </location>
</feature>
<feature type="compositionally biased region" description="Low complexity" evidence="1">
    <location>
        <begin position="66"/>
        <end position="90"/>
    </location>
</feature>
<proteinExistence type="predicted"/>
<feature type="compositionally biased region" description="Low complexity" evidence="1">
    <location>
        <begin position="97"/>
        <end position="106"/>
    </location>
</feature>
<feature type="compositionally biased region" description="Low complexity" evidence="1">
    <location>
        <begin position="45"/>
        <end position="59"/>
    </location>
</feature>
<dbReference type="VEuPathDB" id="AmoebaDB:FDP41_010333"/>
<sequence length="780" mass="87569">MHKIQATHCPTTMTNKDDHNNHDKIQPSDNLLTSMLLMMSTITNHHNTNNNTMTSSFPTTRPPTPSSSSTSSTTALPSHLSPSPSHHWSSGLTQQLPSPSASSSASFNGVNSAQTPLEALLNSSSSMRPISSMTNNTLNPLFQTTLTTPSTTSATTQNAPSFTSSPSYYQTYQNVLQCLSLLYSPSSSSSPNNNNTSNNNYANSHNLKTAPFSSNTTIPSQASKSRHTHLGSDFSNLTTSFLFPNSCPNSSSILSHELVTSFDSLSHQIIVPNTSSTSTSSVSIEEEVVDDDGTKSFRKRKTSPLSSEVQSLYVRTEGLKQSKSGNKFKRVKLCDDDQFDNDGKDLSKEIDLIENQSANSFFVLLKNHLNFCERMNKNLLRSTVVFDYTHSTSLCHAAHVVKDLNSMSPPTDSDLTLTSSDSIPLEKLCLLYSMYLHMCQRKGLTSEANITYKKTRMLLKQVFDRYDNYHVAFTYCILSIYHSSEGDDETGRFYLDLVEHYFTSQNKKTSRKNTSSSVSSHEQEMNKLIQYWIPSSDIDRDFFLEKFKLAAEITNEAGKLIRSVELRRLIEKYYIYGTNRSHETHPEFKNLLEKKIDETTFENYLKMVEFTLEMAALSSKTYNLDDEQQFILIHGGKGYRHTAYAMILLEYLDYLSKHDSSSDTSSVVTLSSINNQDPAVKNVLSRLYTEVDAFMNVSHEDPEALGAIIPAYFPCFSIACQLDLNGCDMTKPDQLTKVSRDLHVMQYMAKRYKKIKLLYSSLMKALALKKEELTNEINSS</sequence>
<comment type="caution">
    <text evidence="2">The sequence shown here is derived from an EMBL/GenBank/DDBJ whole genome shotgun (WGS) entry which is preliminary data.</text>
</comment>
<dbReference type="AlphaFoldDB" id="A0A6A5CCK6"/>
<dbReference type="VEuPathDB" id="AmoebaDB:NF0109520"/>
<dbReference type="OMA" id="HETHPEF"/>
<name>A0A6A5CCK6_NAEFO</name>
<feature type="compositionally biased region" description="Low complexity" evidence="1">
    <location>
        <begin position="274"/>
        <end position="283"/>
    </location>
</feature>
<reference evidence="2 3" key="1">
    <citation type="journal article" date="2019" name="Sci. Rep.">
        <title>Nanopore sequencing improves the draft genome of the human pathogenic amoeba Naegleria fowleri.</title>
        <authorList>
            <person name="Liechti N."/>
            <person name="Schurch N."/>
            <person name="Bruggmann R."/>
            <person name="Wittwer M."/>
        </authorList>
    </citation>
    <scope>NUCLEOTIDE SEQUENCE [LARGE SCALE GENOMIC DNA]</scope>
    <source>
        <strain evidence="2 3">ATCC 30894</strain>
    </source>
</reference>